<dbReference type="InterPro" id="IPR021275">
    <property type="entry name" value="DUF2854"/>
</dbReference>
<proteinExistence type="predicted"/>
<name>A0A371GZD0_MUCPR</name>
<evidence type="ECO:0000313" key="2">
    <source>
        <dbReference type="EMBL" id="RDX95859.1"/>
    </source>
</evidence>
<comment type="caution">
    <text evidence="2">The sequence shown here is derived from an EMBL/GenBank/DDBJ whole genome shotgun (WGS) entry which is preliminary data.</text>
</comment>
<dbReference type="OrthoDB" id="1882189at2759"/>
<organism evidence="2 3">
    <name type="scientific">Mucuna pruriens</name>
    <name type="common">Velvet bean</name>
    <name type="synonym">Dolichos pruriens</name>
    <dbReference type="NCBI Taxonomy" id="157652"/>
    <lineage>
        <taxon>Eukaryota</taxon>
        <taxon>Viridiplantae</taxon>
        <taxon>Streptophyta</taxon>
        <taxon>Embryophyta</taxon>
        <taxon>Tracheophyta</taxon>
        <taxon>Spermatophyta</taxon>
        <taxon>Magnoliopsida</taxon>
        <taxon>eudicotyledons</taxon>
        <taxon>Gunneridae</taxon>
        <taxon>Pentapetalae</taxon>
        <taxon>rosids</taxon>
        <taxon>fabids</taxon>
        <taxon>Fabales</taxon>
        <taxon>Fabaceae</taxon>
        <taxon>Papilionoideae</taxon>
        <taxon>50 kb inversion clade</taxon>
        <taxon>NPAAA clade</taxon>
        <taxon>indigoferoid/millettioid clade</taxon>
        <taxon>Phaseoleae</taxon>
        <taxon>Mucuna</taxon>
    </lineage>
</organism>
<protein>
    <submittedName>
        <fullName evidence="2">Uncharacterized protein</fullName>
    </submittedName>
</protein>
<reference evidence="2" key="1">
    <citation type="submission" date="2018-05" db="EMBL/GenBank/DDBJ databases">
        <title>Draft genome of Mucuna pruriens seed.</title>
        <authorList>
            <person name="Nnadi N.E."/>
            <person name="Vos R."/>
            <person name="Hasami M.H."/>
            <person name="Devisetty U.K."/>
            <person name="Aguiy J.C."/>
        </authorList>
    </citation>
    <scope>NUCLEOTIDE SEQUENCE [LARGE SCALE GENOMIC DNA]</scope>
    <source>
        <strain evidence="2">JCA_2017</strain>
    </source>
</reference>
<dbReference type="PANTHER" id="PTHR35551:SF1">
    <property type="entry name" value="ACCLIMATION OF PHOTOSYNTHESIS TO ENVIRONMENT"/>
    <property type="match status" value="1"/>
</dbReference>
<feature type="non-terminal residue" evidence="2">
    <location>
        <position position="1"/>
    </location>
</feature>
<dbReference type="STRING" id="157652.A0A371GZD0"/>
<dbReference type="Pfam" id="PF11016">
    <property type="entry name" value="DUF2854"/>
    <property type="match status" value="1"/>
</dbReference>
<dbReference type="EMBL" id="QJKJ01004031">
    <property type="protein sequence ID" value="RDX95859.1"/>
    <property type="molecule type" value="Genomic_DNA"/>
</dbReference>
<dbReference type="PANTHER" id="PTHR35551">
    <property type="match status" value="1"/>
</dbReference>
<keyword evidence="3" id="KW-1185">Reference proteome</keyword>
<dbReference type="Proteomes" id="UP000257109">
    <property type="component" value="Unassembled WGS sequence"/>
</dbReference>
<sequence>MSGGITGCFSHRFLCVLLHSTRSRPVPVQLRGKRFSPKLSLVPKAYDSSTFNWIFFNGCSFGFGAYFNLLPGSEWSAIMLTYGFPLVIIGMALKYEEFKSVPCLTFIFSKLEGKIHHVLSQVNSDVTRFAMHLDEALKLIFQYGQSSRPIESIPTSRVHLDQLNHSQPVRLTSTKFPNSLGIGQLYIALPATKSLPGDQVHPDQPSPSRLAESIPTSQVTLGQSGSPQQCAYHFTQHWGAVYLSTFSPPGDRVHPGQPSLFQLAESLRANSTLIPYEHFAILHQGYKGEHYNDLYYLLAKADDHLEIQKKENNLLLYGPLVLGSFLKPHLCICFRALQVLNLEDKHQALRRNPHFTEKNTAELRESAPPNAQRLFSNDKIKPFSTPLSYINY</sequence>
<accession>A0A371GZD0</accession>
<feature type="region of interest" description="Disordered" evidence="1">
    <location>
        <begin position="196"/>
        <end position="224"/>
    </location>
</feature>
<evidence type="ECO:0000313" key="3">
    <source>
        <dbReference type="Proteomes" id="UP000257109"/>
    </source>
</evidence>
<gene>
    <name evidence="2" type="ORF">CR513_21554</name>
</gene>
<feature type="compositionally biased region" description="Polar residues" evidence="1">
    <location>
        <begin position="214"/>
        <end position="224"/>
    </location>
</feature>
<evidence type="ECO:0000256" key="1">
    <source>
        <dbReference type="SAM" id="MobiDB-lite"/>
    </source>
</evidence>
<dbReference type="AlphaFoldDB" id="A0A371GZD0"/>